<evidence type="ECO:0000313" key="12">
    <source>
        <dbReference type="EMBL" id="CAF1129987.1"/>
    </source>
</evidence>
<dbReference type="PROSITE" id="PS00107">
    <property type="entry name" value="PROTEIN_KINASE_ATP"/>
    <property type="match status" value="1"/>
</dbReference>
<keyword evidence="8" id="KW-0460">Magnesium</keyword>
<comment type="caution">
    <text evidence="12">The sequence shown here is derived from an EMBL/GenBank/DDBJ whole genome shotgun (WGS) entry which is preliminary data.</text>
</comment>
<evidence type="ECO:0000256" key="7">
    <source>
        <dbReference type="ARBA" id="ARBA00022840"/>
    </source>
</evidence>
<dbReference type="InterPro" id="IPR000719">
    <property type="entry name" value="Prot_kinase_dom"/>
</dbReference>
<evidence type="ECO:0000256" key="3">
    <source>
        <dbReference type="ARBA" id="ARBA00022553"/>
    </source>
</evidence>
<name>A0A814R9C9_ADIRI</name>
<dbReference type="Pfam" id="PF00069">
    <property type="entry name" value="Pkinase"/>
    <property type="match status" value="2"/>
</dbReference>
<dbReference type="PANTHER" id="PTHR24346">
    <property type="entry name" value="MAP/MICROTUBULE AFFINITY-REGULATING KINASE"/>
    <property type="match status" value="1"/>
</dbReference>
<sequence length="294" mass="33438">MTAIPPSTQIHSMFLNTNDEIELARYGLRVGSTLGTGTYAKVKSAFSEQLLHKVAIKIINRRKAPSDFQRHFLPRELAILQQINHVHIVQVYDIFSYGRDLKCENVLLDKNFDVKLSDFGFARVIQTNELSHTYCGSAAYASCEILQGIPYHAIPADIWSCGVILYIMVYGSMPFDDSNIRKLVRYQLEKKIHFSRYKTLSIECKQLILSLVEPDIKLRLTMTQMKNHDWIKGRITSVNQQDSIGKSLTNSSTSSANTLQESTVKMMKTTIHENHPLGIVHGKISFEHESMSKD</sequence>
<keyword evidence="4" id="KW-0479">Metal-binding</keyword>
<dbReference type="SMART" id="SM00220">
    <property type="entry name" value="S_TKc"/>
    <property type="match status" value="1"/>
</dbReference>
<keyword evidence="6" id="KW-0221">Differentiation</keyword>
<dbReference type="PROSITE" id="PS50011">
    <property type="entry name" value="PROTEIN_KINASE_DOM"/>
    <property type="match status" value="1"/>
</dbReference>
<dbReference type="PANTHER" id="PTHR24346:SF102">
    <property type="entry name" value="TESTIS-SPECIFIC SERINE_THREONINE-PROTEIN KINASE 1"/>
    <property type="match status" value="1"/>
</dbReference>
<dbReference type="InterPro" id="IPR017441">
    <property type="entry name" value="Protein_kinase_ATP_BS"/>
</dbReference>
<keyword evidence="7 10" id="KW-0067">ATP-binding</keyword>
<evidence type="ECO:0000256" key="2">
    <source>
        <dbReference type="ARBA" id="ARBA00022473"/>
    </source>
</evidence>
<dbReference type="GO" id="GO:0035556">
    <property type="term" value="P:intracellular signal transduction"/>
    <property type="evidence" value="ECO:0007669"/>
    <property type="project" value="TreeGrafter"/>
</dbReference>
<keyword evidence="5 10" id="KW-0547">Nucleotide-binding</keyword>
<evidence type="ECO:0000256" key="5">
    <source>
        <dbReference type="ARBA" id="ARBA00022741"/>
    </source>
</evidence>
<dbReference type="EMBL" id="CAJNOJ010000109">
    <property type="protein sequence ID" value="CAF1129987.1"/>
    <property type="molecule type" value="Genomic_DNA"/>
</dbReference>
<dbReference type="Gene3D" id="3.30.200.20">
    <property type="entry name" value="Phosphorylase Kinase, domain 1"/>
    <property type="match status" value="1"/>
</dbReference>
<comment type="cofactor">
    <cofactor evidence="1">
        <name>Mg(2+)</name>
        <dbReference type="ChEBI" id="CHEBI:18420"/>
    </cofactor>
</comment>
<evidence type="ECO:0000256" key="9">
    <source>
        <dbReference type="ARBA" id="ARBA00022871"/>
    </source>
</evidence>
<evidence type="ECO:0000313" key="13">
    <source>
        <dbReference type="Proteomes" id="UP000663852"/>
    </source>
</evidence>
<feature type="binding site" evidence="10">
    <location>
        <position position="57"/>
    </location>
    <ligand>
        <name>ATP</name>
        <dbReference type="ChEBI" id="CHEBI:30616"/>
    </ligand>
</feature>
<dbReference type="SUPFAM" id="SSF56112">
    <property type="entry name" value="Protein kinase-like (PK-like)"/>
    <property type="match status" value="1"/>
</dbReference>
<evidence type="ECO:0000259" key="11">
    <source>
        <dbReference type="PROSITE" id="PS50011"/>
    </source>
</evidence>
<keyword evidence="3" id="KW-0597">Phosphoprotein</keyword>
<dbReference type="Gene3D" id="1.10.510.10">
    <property type="entry name" value="Transferase(Phosphotransferase) domain 1"/>
    <property type="match status" value="1"/>
</dbReference>
<evidence type="ECO:0000256" key="6">
    <source>
        <dbReference type="ARBA" id="ARBA00022782"/>
    </source>
</evidence>
<reference evidence="12" key="1">
    <citation type="submission" date="2021-02" db="EMBL/GenBank/DDBJ databases">
        <authorList>
            <person name="Nowell W R."/>
        </authorList>
    </citation>
    <scope>NUCLEOTIDE SEQUENCE</scope>
</reference>
<organism evidence="12 13">
    <name type="scientific">Adineta ricciae</name>
    <name type="common">Rotifer</name>
    <dbReference type="NCBI Taxonomy" id="249248"/>
    <lineage>
        <taxon>Eukaryota</taxon>
        <taxon>Metazoa</taxon>
        <taxon>Spiralia</taxon>
        <taxon>Gnathifera</taxon>
        <taxon>Rotifera</taxon>
        <taxon>Eurotatoria</taxon>
        <taxon>Bdelloidea</taxon>
        <taxon>Adinetida</taxon>
        <taxon>Adinetidae</taxon>
        <taxon>Adineta</taxon>
    </lineage>
</organism>
<keyword evidence="9" id="KW-0744">Spermatogenesis</keyword>
<accession>A0A814R9C9</accession>
<evidence type="ECO:0000256" key="10">
    <source>
        <dbReference type="PROSITE-ProRule" id="PRU10141"/>
    </source>
</evidence>
<evidence type="ECO:0000256" key="4">
    <source>
        <dbReference type="ARBA" id="ARBA00022723"/>
    </source>
</evidence>
<dbReference type="Proteomes" id="UP000663852">
    <property type="component" value="Unassembled WGS sequence"/>
</dbReference>
<evidence type="ECO:0000256" key="1">
    <source>
        <dbReference type="ARBA" id="ARBA00001946"/>
    </source>
</evidence>
<dbReference type="GO" id="GO:0050321">
    <property type="term" value="F:tau-protein kinase activity"/>
    <property type="evidence" value="ECO:0007669"/>
    <property type="project" value="TreeGrafter"/>
</dbReference>
<dbReference type="OrthoDB" id="541276at2759"/>
<evidence type="ECO:0000256" key="8">
    <source>
        <dbReference type="ARBA" id="ARBA00022842"/>
    </source>
</evidence>
<dbReference type="InterPro" id="IPR011009">
    <property type="entry name" value="Kinase-like_dom_sf"/>
</dbReference>
<protein>
    <recommendedName>
        <fullName evidence="11">Protein kinase domain-containing protein</fullName>
    </recommendedName>
</protein>
<dbReference type="GO" id="GO:0005524">
    <property type="term" value="F:ATP binding"/>
    <property type="evidence" value="ECO:0007669"/>
    <property type="project" value="UniProtKB-UniRule"/>
</dbReference>
<dbReference type="AlphaFoldDB" id="A0A814R9C9"/>
<feature type="domain" description="Protein kinase" evidence="11">
    <location>
        <begin position="1"/>
        <end position="231"/>
    </location>
</feature>
<dbReference type="GO" id="GO:0007283">
    <property type="term" value="P:spermatogenesis"/>
    <property type="evidence" value="ECO:0007669"/>
    <property type="project" value="UniProtKB-KW"/>
</dbReference>
<dbReference type="GO" id="GO:0005737">
    <property type="term" value="C:cytoplasm"/>
    <property type="evidence" value="ECO:0007669"/>
    <property type="project" value="TreeGrafter"/>
</dbReference>
<dbReference type="GO" id="GO:0030154">
    <property type="term" value="P:cell differentiation"/>
    <property type="evidence" value="ECO:0007669"/>
    <property type="project" value="UniProtKB-KW"/>
</dbReference>
<keyword evidence="2" id="KW-0217">Developmental protein</keyword>
<gene>
    <name evidence="12" type="ORF">EDS130_LOCUS21524</name>
</gene>
<dbReference type="GO" id="GO:0000226">
    <property type="term" value="P:microtubule cytoskeleton organization"/>
    <property type="evidence" value="ECO:0007669"/>
    <property type="project" value="TreeGrafter"/>
</dbReference>
<proteinExistence type="predicted"/>
<dbReference type="GO" id="GO:0046872">
    <property type="term" value="F:metal ion binding"/>
    <property type="evidence" value="ECO:0007669"/>
    <property type="project" value="UniProtKB-KW"/>
</dbReference>